<name>A0A3M7R1S8_BRAPC</name>
<dbReference type="EMBL" id="REGN01004476">
    <property type="protein sequence ID" value="RNA17311.1"/>
    <property type="molecule type" value="Genomic_DNA"/>
</dbReference>
<dbReference type="AlphaFoldDB" id="A0A3M7R1S8"/>
<reference evidence="1 2" key="1">
    <citation type="journal article" date="2018" name="Sci. Rep.">
        <title>Genomic signatures of local adaptation to the degree of environmental predictability in rotifers.</title>
        <authorList>
            <person name="Franch-Gras L."/>
            <person name="Hahn C."/>
            <person name="Garcia-Roger E.M."/>
            <person name="Carmona M.J."/>
            <person name="Serra M."/>
            <person name="Gomez A."/>
        </authorList>
    </citation>
    <scope>NUCLEOTIDE SEQUENCE [LARGE SCALE GENOMIC DNA]</scope>
    <source>
        <strain evidence="1">HYR1</strain>
    </source>
</reference>
<accession>A0A3M7R1S8</accession>
<keyword evidence="2" id="KW-1185">Reference proteome</keyword>
<organism evidence="1 2">
    <name type="scientific">Brachionus plicatilis</name>
    <name type="common">Marine rotifer</name>
    <name type="synonym">Brachionus muelleri</name>
    <dbReference type="NCBI Taxonomy" id="10195"/>
    <lineage>
        <taxon>Eukaryota</taxon>
        <taxon>Metazoa</taxon>
        <taxon>Spiralia</taxon>
        <taxon>Gnathifera</taxon>
        <taxon>Rotifera</taxon>
        <taxon>Eurotatoria</taxon>
        <taxon>Monogononta</taxon>
        <taxon>Pseudotrocha</taxon>
        <taxon>Ploima</taxon>
        <taxon>Brachionidae</taxon>
        <taxon>Brachionus</taxon>
    </lineage>
</organism>
<comment type="caution">
    <text evidence="1">The sequence shown here is derived from an EMBL/GenBank/DDBJ whole genome shotgun (WGS) entry which is preliminary data.</text>
</comment>
<evidence type="ECO:0000313" key="1">
    <source>
        <dbReference type="EMBL" id="RNA17311.1"/>
    </source>
</evidence>
<dbReference type="Proteomes" id="UP000276133">
    <property type="component" value="Unassembled WGS sequence"/>
</dbReference>
<gene>
    <name evidence="1" type="ORF">BpHYR1_044568</name>
</gene>
<evidence type="ECO:0000313" key="2">
    <source>
        <dbReference type="Proteomes" id="UP000276133"/>
    </source>
</evidence>
<proteinExistence type="predicted"/>
<sequence length="91" mass="10417">MSNSNGLFMPDYYSIEGPPFNADVIDVFLSKFFLLMITGSINGGARFIKINRIPVSNQNGSIERGLNFYFAKKNDSFRRLEVHDHDHMIKT</sequence>
<protein>
    <submittedName>
        <fullName evidence="1">Uncharacterized protein</fullName>
    </submittedName>
</protein>